<gene>
    <name evidence="2" type="ORF">P8192_05720</name>
</gene>
<evidence type="ECO:0000313" key="2">
    <source>
        <dbReference type="EMBL" id="WFP17600.1"/>
    </source>
</evidence>
<dbReference type="RefSeq" id="WP_278159233.1">
    <property type="nucleotide sequence ID" value="NZ_CP121252.1"/>
</dbReference>
<keyword evidence="1" id="KW-0472">Membrane</keyword>
<feature type="transmembrane region" description="Helical" evidence="1">
    <location>
        <begin position="70"/>
        <end position="90"/>
    </location>
</feature>
<dbReference type="EMBL" id="CP121252">
    <property type="protein sequence ID" value="WFP17600.1"/>
    <property type="molecule type" value="Genomic_DNA"/>
</dbReference>
<dbReference type="Proteomes" id="UP001219037">
    <property type="component" value="Chromosome"/>
</dbReference>
<proteinExistence type="predicted"/>
<keyword evidence="1" id="KW-1133">Transmembrane helix</keyword>
<feature type="transmembrane region" description="Helical" evidence="1">
    <location>
        <begin position="97"/>
        <end position="118"/>
    </location>
</feature>
<reference evidence="2 3" key="1">
    <citation type="submission" date="2023-04" db="EMBL/GenBank/DDBJ databases">
        <title>Funneling lignin-derived compounds into biodiesel using alkali-halophilic Citricoccus sp. P2.</title>
        <authorList>
            <person name="Luo C.-B."/>
        </authorList>
    </citation>
    <scope>NUCLEOTIDE SEQUENCE [LARGE SCALE GENOMIC DNA]</scope>
    <source>
        <strain evidence="2 3">P2</strain>
    </source>
</reference>
<name>A0ABY8H8X4_9MICC</name>
<evidence type="ECO:0000256" key="1">
    <source>
        <dbReference type="SAM" id="Phobius"/>
    </source>
</evidence>
<keyword evidence="1" id="KW-0812">Transmembrane</keyword>
<feature type="transmembrane region" description="Helical" evidence="1">
    <location>
        <begin position="34"/>
        <end position="58"/>
    </location>
</feature>
<feature type="transmembrane region" description="Helical" evidence="1">
    <location>
        <begin position="6"/>
        <end position="27"/>
    </location>
</feature>
<evidence type="ECO:0008006" key="4">
    <source>
        <dbReference type="Google" id="ProtNLM"/>
    </source>
</evidence>
<sequence>MIYDAWFWTGAVICILSFVICVIMTTIRTFPDDASIISVGAVELFLVVYSVAALVRSITSTPIAGPLWEFWGYILTALMLPVIAFAWAVTDKTRWSNLVLGAIGPTVLVMIQRMQVIWFG</sequence>
<keyword evidence="3" id="KW-1185">Reference proteome</keyword>
<accession>A0ABY8H8X4</accession>
<protein>
    <recommendedName>
        <fullName evidence="4">Integral membrane protein</fullName>
    </recommendedName>
</protein>
<organism evidence="2 3">
    <name type="scientific">Citricoccus muralis</name>
    <dbReference type="NCBI Taxonomy" id="169134"/>
    <lineage>
        <taxon>Bacteria</taxon>
        <taxon>Bacillati</taxon>
        <taxon>Actinomycetota</taxon>
        <taxon>Actinomycetes</taxon>
        <taxon>Micrococcales</taxon>
        <taxon>Micrococcaceae</taxon>
        <taxon>Citricoccus</taxon>
    </lineage>
</organism>
<evidence type="ECO:0000313" key="3">
    <source>
        <dbReference type="Proteomes" id="UP001219037"/>
    </source>
</evidence>